<organism evidence="2 3">
    <name type="scientific">Pantherophis guttatus</name>
    <name type="common">Corn snake</name>
    <name type="synonym">Elaphe guttata</name>
    <dbReference type="NCBI Taxonomy" id="94885"/>
    <lineage>
        <taxon>Eukaryota</taxon>
        <taxon>Metazoa</taxon>
        <taxon>Chordata</taxon>
        <taxon>Craniata</taxon>
        <taxon>Vertebrata</taxon>
        <taxon>Euteleostomi</taxon>
        <taxon>Lepidosauria</taxon>
        <taxon>Squamata</taxon>
        <taxon>Bifurcata</taxon>
        <taxon>Unidentata</taxon>
        <taxon>Episquamata</taxon>
        <taxon>Toxicofera</taxon>
        <taxon>Serpentes</taxon>
        <taxon>Colubroidea</taxon>
        <taxon>Colubridae</taxon>
        <taxon>Colubrinae</taxon>
        <taxon>Pantherophis</taxon>
    </lineage>
</organism>
<name>A0ABM3ZIS4_PANGU</name>
<evidence type="ECO:0000313" key="3">
    <source>
        <dbReference type="RefSeq" id="XP_060548273.1"/>
    </source>
</evidence>
<evidence type="ECO:0000259" key="1">
    <source>
        <dbReference type="Pfam" id="PF07562"/>
    </source>
</evidence>
<dbReference type="GeneID" id="132712021"/>
<dbReference type="InterPro" id="IPR038550">
    <property type="entry name" value="GPCR_3_9-Cys_sf"/>
</dbReference>
<evidence type="ECO:0000313" key="2">
    <source>
        <dbReference type="Proteomes" id="UP001652622"/>
    </source>
</evidence>
<sequence>MVDPTAPAEKFFNISVDSITWPVGFNQALPLSLCNDPCETGYSKEKIEGTSFCCYGCRLCPEGKISKEMAVITASVPP</sequence>
<proteinExistence type="predicted"/>
<dbReference type="InterPro" id="IPR011500">
    <property type="entry name" value="GPCR_3_9-Cys_dom"/>
</dbReference>
<dbReference type="Proteomes" id="UP001652622">
    <property type="component" value="Unplaced"/>
</dbReference>
<keyword evidence="2" id="KW-1185">Reference proteome</keyword>
<dbReference type="InterPro" id="IPR000068">
    <property type="entry name" value="GPCR_3_Ca_sens_rcpt-rel"/>
</dbReference>
<protein>
    <submittedName>
        <fullName evidence="3">Vomeronasal type-2 receptor 116-like</fullName>
    </submittedName>
</protein>
<gene>
    <name evidence="3" type="primary">LOC132712021</name>
</gene>
<dbReference type="RefSeq" id="XP_060548273.1">
    <property type="nucleotide sequence ID" value="XM_060692290.1"/>
</dbReference>
<dbReference type="Gene3D" id="2.10.50.30">
    <property type="entry name" value="GPCR, family 3, nine cysteines domain"/>
    <property type="match status" value="1"/>
</dbReference>
<dbReference type="Pfam" id="PF07562">
    <property type="entry name" value="NCD3G"/>
    <property type="match status" value="1"/>
</dbReference>
<reference evidence="3" key="1">
    <citation type="submission" date="2025-08" db="UniProtKB">
        <authorList>
            <consortium name="RefSeq"/>
        </authorList>
    </citation>
    <scope>IDENTIFICATION</scope>
    <source>
        <tissue evidence="3">Blood</tissue>
    </source>
</reference>
<dbReference type="PANTHER" id="PTHR24061">
    <property type="entry name" value="CALCIUM-SENSING RECEPTOR-RELATED"/>
    <property type="match status" value="1"/>
</dbReference>
<dbReference type="PANTHER" id="PTHR24061:SF599">
    <property type="entry name" value="G-PROTEIN COUPLED RECEPTORS FAMILY 3 PROFILE DOMAIN-CONTAINING PROTEIN"/>
    <property type="match status" value="1"/>
</dbReference>
<accession>A0ABM3ZIS4</accession>
<feature type="domain" description="GPCR family 3 nine cysteines" evidence="1">
    <location>
        <begin position="30"/>
        <end position="67"/>
    </location>
</feature>